<gene>
    <name evidence="1" type="ORF">LCGC14_2609120</name>
</gene>
<feature type="non-terminal residue" evidence="1">
    <location>
        <position position="206"/>
    </location>
</feature>
<name>A0A0F9AU18_9ZZZZ</name>
<organism evidence="1">
    <name type="scientific">marine sediment metagenome</name>
    <dbReference type="NCBI Taxonomy" id="412755"/>
    <lineage>
        <taxon>unclassified sequences</taxon>
        <taxon>metagenomes</taxon>
        <taxon>ecological metagenomes</taxon>
    </lineage>
</organism>
<reference evidence="1" key="1">
    <citation type="journal article" date="2015" name="Nature">
        <title>Complex archaea that bridge the gap between prokaryotes and eukaryotes.</title>
        <authorList>
            <person name="Spang A."/>
            <person name="Saw J.H."/>
            <person name="Jorgensen S.L."/>
            <person name="Zaremba-Niedzwiedzka K."/>
            <person name="Martijn J."/>
            <person name="Lind A.E."/>
            <person name="van Eijk R."/>
            <person name="Schleper C."/>
            <person name="Guy L."/>
            <person name="Ettema T.J."/>
        </authorList>
    </citation>
    <scope>NUCLEOTIDE SEQUENCE</scope>
</reference>
<sequence length="206" mass="23263">MYKLGRVAQVALICLATGVLVVVAFSSTVSGSRDRPFHIEPEYDRKLEKVVLSLEVSTEDLSLHESILKSLPEYSEVLMLIPERRLQDIGRQLEALGLSSKVRLVPFSSRVVGKEEAYRLYTRNSELRKLSERRLMPRGSVWAQDLFEVAMATDGTRSIIAPFIHKWFIKPGTKWGPRLESDNAFVEALGSWGIEFNKLPLVFKGG</sequence>
<dbReference type="AlphaFoldDB" id="A0A0F9AU18"/>
<comment type="caution">
    <text evidence="1">The sequence shown here is derived from an EMBL/GenBank/DDBJ whole genome shotgun (WGS) entry which is preliminary data.</text>
</comment>
<evidence type="ECO:0000313" key="1">
    <source>
        <dbReference type="EMBL" id="KKL05132.1"/>
    </source>
</evidence>
<proteinExistence type="predicted"/>
<accession>A0A0F9AU18</accession>
<dbReference type="EMBL" id="LAZR01044245">
    <property type="protein sequence ID" value="KKL05132.1"/>
    <property type="molecule type" value="Genomic_DNA"/>
</dbReference>
<protein>
    <submittedName>
        <fullName evidence="1">Uncharacterized protein</fullName>
    </submittedName>
</protein>